<protein>
    <submittedName>
        <fullName evidence="2">Uncharacterized protein</fullName>
    </submittedName>
</protein>
<accession>A0A426ZW95</accession>
<evidence type="ECO:0000313" key="3">
    <source>
        <dbReference type="Proteomes" id="UP000287651"/>
    </source>
</evidence>
<organism evidence="2 3">
    <name type="scientific">Ensete ventricosum</name>
    <name type="common">Abyssinian banana</name>
    <name type="synonym">Musa ensete</name>
    <dbReference type="NCBI Taxonomy" id="4639"/>
    <lineage>
        <taxon>Eukaryota</taxon>
        <taxon>Viridiplantae</taxon>
        <taxon>Streptophyta</taxon>
        <taxon>Embryophyta</taxon>
        <taxon>Tracheophyta</taxon>
        <taxon>Spermatophyta</taxon>
        <taxon>Magnoliopsida</taxon>
        <taxon>Liliopsida</taxon>
        <taxon>Zingiberales</taxon>
        <taxon>Musaceae</taxon>
        <taxon>Ensete</taxon>
    </lineage>
</organism>
<gene>
    <name evidence="2" type="ORF">B296_00038484</name>
</gene>
<evidence type="ECO:0000256" key="1">
    <source>
        <dbReference type="SAM" id="MobiDB-lite"/>
    </source>
</evidence>
<comment type="caution">
    <text evidence="2">The sequence shown here is derived from an EMBL/GenBank/DDBJ whole genome shotgun (WGS) entry which is preliminary data.</text>
</comment>
<name>A0A426ZW95_ENSVE</name>
<dbReference type="EMBL" id="AMZH03004761">
    <property type="protein sequence ID" value="RRT68220.1"/>
    <property type="molecule type" value="Genomic_DNA"/>
</dbReference>
<sequence length="126" mass="14094">MDAAQGVRHATRTQPGCCIVPLWQTLASTDDEGPKDTPEELASGSTRLVPPDPAEGTTLALVEESEEVIPTYSQRPTKEMTREEPKDVDPRRSEVSMAKQETYRVKKRQFSFPRQGNNSPRNDLSH</sequence>
<feature type="region of interest" description="Disordered" evidence="1">
    <location>
        <begin position="28"/>
        <end position="126"/>
    </location>
</feature>
<proteinExistence type="predicted"/>
<evidence type="ECO:0000313" key="2">
    <source>
        <dbReference type="EMBL" id="RRT68220.1"/>
    </source>
</evidence>
<dbReference type="AlphaFoldDB" id="A0A426ZW95"/>
<feature type="compositionally biased region" description="Basic and acidic residues" evidence="1">
    <location>
        <begin position="76"/>
        <end position="94"/>
    </location>
</feature>
<feature type="compositionally biased region" description="Polar residues" evidence="1">
    <location>
        <begin position="112"/>
        <end position="126"/>
    </location>
</feature>
<reference evidence="2 3" key="1">
    <citation type="journal article" date="2014" name="Agronomy (Basel)">
        <title>A Draft Genome Sequence for Ensete ventricosum, the Drought-Tolerant Tree Against Hunger.</title>
        <authorList>
            <person name="Harrison J."/>
            <person name="Moore K.A."/>
            <person name="Paszkiewicz K."/>
            <person name="Jones T."/>
            <person name="Grant M."/>
            <person name="Ambacheew D."/>
            <person name="Muzemil S."/>
            <person name="Studholme D.J."/>
        </authorList>
    </citation>
    <scope>NUCLEOTIDE SEQUENCE [LARGE SCALE GENOMIC DNA]</scope>
</reference>
<dbReference type="Proteomes" id="UP000287651">
    <property type="component" value="Unassembled WGS sequence"/>
</dbReference>